<proteinExistence type="predicted"/>
<evidence type="ECO:0000256" key="1">
    <source>
        <dbReference type="SAM" id="MobiDB-lite"/>
    </source>
</evidence>
<accession>A0A7R9ZGH3</accession>
<organism evidence="2">
    <name type="scientific">Pseudictyota dubia</name>
    <dbReference type="NCBI Taxonomy" id="2749911"/>
    <lineage>
        <taxon>Eukaryota</taxon>
        <taxon>Sar</taxon>
        <taxon>Stramenopiles</taxon>
        <taxon>Ochrophyta</taxon>
        <taxon>Bacillariophyta</taxon>
        <taxon>Mediophyceae</taxon>
        <taxon>Biddulphiophycidae</taxon>
        <taxon>Eupodiscales</taxon>
        <taxon>Odontellaceae</taxon>
        <taxon>Pseudictyota</taxon>
    </lineage>
</organism>
<name>A0A7R9ZGH3_9STRA</name>
<dbReference type="EMBL" id="HBED01041238">
    <property type="protein sequence ID" value="CAD8322334.1"/>
    <property type="molecule type" value="Transcribed_RNA"/>
</dbReference>
<evidence type="ECO:0000313" key="2">
    <source>
        <dbReference type="EMBL" id="CAD8322334.1"/>
    </source>
</evidence>
<feature type="region of interest" description="Disordered" evidence="1">
    <location>
        <begin position="440"/>
        <end position="464"/>
    </location>
</feature>
<gene>
    <name evidence="2" type="ORF">TDUB1175_LOCUS20751</name>
</gene>
<feature type="region of interest" description="Disordered" evidence="1">
    <location>
        <begin position="322"/>
        <end position="370"/>
    </location>
</feature>
<sequence length="464" mass="50971">MASVEDTLSQVNSVLVRSTDGPYSGYSCKTVSWDDVQRGTVGGELSCWGSNITDTRLYAKDGRRLFTVRGDNWNERLGRVRSEDLALVATDEDGGGGGSSGLRPVTLRTVLTNISKYGGYANLNIDSIADETLDEHVSVRFQTTFLPVEEGEKTSLEFAPEAYNYNTMDDEDPRNLVLLCTTQGLAVQQDGKGAKKLFHHIRDEHGEVKRYWLEAESSSHKVGGAQAESSEEKEDALKRGKATSAVIGTKAIGTRFNVLMTIQVPLKQKRKKFDAFFGLEDAQVVNYCCAEVAAFSDSECYEEEEDCCEDYALDLFAEASPQPASEKKSRRKSKSGYKREKTGKSSAARVSRGSEVSDGTTWNGITVEDPARHPSEHVTATIVMYYTCSGGVPSTEDVKAAIDDLEELYRSVETSGRLGDETFNFMKSELTVKDAIDIKNKLSTQPPPKPTAPENAGVFPSNDW</sequence>
<reference evidence="2" key="1">
    <citation type="submission" date="2021-01" db="EMBL/GenBank/DDBJ databases">
        <authorList>
            <person name="Corre E."/>
            <person name="Pelletier E."/>
            <person name="Niang G."/>
            <person name="Scheremetjew M."/>
            <person name="Finn R."/>
            <person name="Kale V."/>
            <person name="Holt S."/>
            <person name="Cochrane G."/>
            <person name="Meng A."/>
            <person name="Brown T."/>
            <person name="Cohen L."/>
        </authorList>
    </citation>
    <scope>NUCLEOTIDE SEQUENCE</scope>
    <source>
        <strain evidence="2">CCMP147</strain>
    </source>
</reference>
<dbReference type="AlphaFoldDB" id="A0A7R9ZGH3"/>
<protein>
    <submittedName>
        <fullName evidence="2">Uncharacterized protein</fullName>
    </submittedName>
</protein>